<evidence type="ECO:0000259" key="2">
    <source>
        <dbReference type="Pfam" id="PF07786"/>
    </source>
</evidence>
<dbReference type="RefSeq" id="WP_211529711.1">
    <property type="nucleotide sequence ID" value="NZ_JWHL01000001.1"/>
</dbReference>
<organism evidence="3 4">
    <name type="scientific">Methanocalculus chunghsingensis</name>
    <dbReference type="NCBI Taxonomy" id="156457"/>
    <lineage>
        <taxon>Archaea</taxon>
        <taxon>Methanobacteriati</taxon>
        <taxon>Methanobacteriota</taxon>
        <taxon>Stenosarchaea group</taxon>
        <taxon>Methanomicrobia</taxon>
        <taxon>Methanomicrobiales</taxon>
        <taxon>Methanocalculaceae</taxon>
        <taxon>Methanocalculus</taxon>
    </lineage>
</organism>
<feature type="transmembrane region" description="Helical" evidence="1">
    <location>
        <begin position="108"/>
        <end position="128"/>
    </location>
</feature>
<sequence length="239" mass="26543">MGLGAVRDSALDATRGIALTLMIIYHILFDLAYFGIYTIHPDMWYAAIPIAGTFIFIAGISLHLKVESLKRKRNNYNVTIALLRRGGFLLLIASGITIATWIYPHEGFIIWGILHLIGAGTILAIPFLRLGRWNILPAALILIIWALVYPVAGPDYLIPLGIHTPGLYSLDYLPIIPWFALILLGIGAGSIRYTEKIVQREVSKPVQTLAFIGRNTLIIYLIHQPIIIGCILIFSTIVF</sequence>
<keyword evidence="1" id="KW-1133">Transmembrane helix</keyword>
<feature type="transmembrane region" description="Helical" evidence="1">
    <location>
        <begin position="17"/>
        <end position="37"/>
    </location>
</feature>
<keyword evidence="4" id="KW-1185">Reference proteome</keyword>
<reference evidence="3" key="1">
    <citation type="submission" date="2014-12" db="EMBL/GenBank/DDBJ databases">
        <authorList>
            <person name="Huang H.-H."/>
            <person name="Chen S.-C."/>
            <person name="Lai M.-C."/>
        </authorList>
    </citation>
    <scope>NUCLEOTIDE SEQUENCE</scope>
    <source>
        <strain evidence="3">K1F9705b</strain>
    </source>
</reference>
<dbReference type="OrthoDB" id="51594at2157"/>
<dbReference type="EMBL" id="JWHL01000001">
    <property type="protein sequence ID" value="MBR1368116.1"/>
    <property type="molecule type" value="Genomic_DNA"/>
</dbReference>
<keyword evidence="1" id="KW-0812">Transmembrane</keyword>
<proteinExistence type="predicted"/>
<dbReference type="AlphaFoldDB" id="A0A8J7W4L3"/>
<feature type="transmembrane region" description="Helical" evidence="1">
    <location>
        <begin position="217"/>
        <end position="238"/>
    </location>
</feature>
<dbReference type="Proteomes" id="UP000730161">
    <property type="component" value="Unassembled WGS sequence"/>
</dbReference>
<keyword evidence="1" id="KW-0472">Membrane</keyword>
<protein>
    <recommendedName>
        <fullName evidence="2">Heparan-alpha-glucosaminide N-acetyltransferase catalytic domain-containing protein</fullName>
    </recommendedName>
</protein>
<feature type="transmembrane region" description="Helical" evidence="1">
    <location>
        <begin position="135"/>
        <end position="152"/>
    </location>
</feature>
<feature type="transmembrane region" description="Helical" evidence="1">
    <location>
        <begin position="172"/>
        <end position="191"/>
    </location>
</feature>
<feature type="transmembrane region" description="Helical" evidence="1">
    <location>
        <begin position="82"/>
        <end position="102"/>
    </location>
</feature>
<dbReference type="InterPro" id="IPR012429">
    <property type="entry name" value="HGSNAT_cat"/>
</dbReference>
<evidence type="ECO:0000313" key="4">
    <source>
        <dbReference type="Proteomes" id="UP000730161"/>
    </source>
</evidence>
<evidence type="ECO:0000313" key="3">
    <source>
        <dbReference type="EMBL" id="MBR1368116.1"/>
    </source>
</evidence>
<feature type="transmembrane region" description="Helical" evidence="1">
    <location>
        <begin position="43"/>
        <end position="62"/>
    </location>
</feature>
<dbReference type="Pfam" id="PF07786">
    <property type="entry name" value="HGSNAT_cat"/>
    <property type="match status" value="1"/>
</dbReference>
<evidence type="ECO:0000256" key="1">
    <source>
        <dbReference type="SAM" id="Phobius"/>
    </source>
</evidence>
<accession>A0A8J7W4L3</accession>
<comment type="caution">
    <text evidence="3">The sequence shown here is derived from an EMBL/GenBank/DDBJ whole genome shotgun (WGS) entry which is preliminary data.</text>
</comment>
<gene>
    <name evidence="3" type="ORF">RJ53_00845</name>
</gene>
<name>A0A8J7W4L3_9EURY</name>
<feature type="domain" description="Heparan-alpha-glucosaminide N-acetyltransferase catalytic" evidence="2">
    <location>
        <begin position="7"/>
        <end position="225"/>
    </location>
</feature>